<organism evidence="8 9">
    <name type="scientific">Penicillium salamii</name>
    <dbReference type="NCBI Taxonomy" id="1612424"/>
    <lineage>
        <taxon>Eukaryota</taxon>
        <taxon>Fungi</taxon>
        <taxon>Dikarya</taxon>
        <taxon>Ascomycota</taxon>
        <taxon>Pezizomycotina</taxon>
        <taxon>Eurotiomycetes</taxon>
        <taxon>Eurotiomycetidae</taxon>
        <taxon>Eurotiales</taxon>
        <taxon>Aspergillaceae</taxon>
        <taxon>Penicillium</taxon>
    </lineage>
</organism>
<dbReference type="Proteomes" id="UP001152649">
    <property type="component" value="Unassembled WGS sequence"/>
</dbReference>
<dbReference type="SMART" id="SM00906">
    <property type="entry name" value="Fungal_trans"/>
    <property type="match status" value="1"/>
</dbReference>
<protein>
    <recommendedName>
        <fullName evidence="7">Zn(2)-C6 fungal-type domain-containing protein</fullName>
    </recommendedName>
</protein>
<dbReference type="PANTHER" id="PTHR47424:SF3">
    <property type="entry name" value="REGULATORY PROTEIN GAL4"/>
    <property type="match status" value="1"/>
</dbReference>
<dbReference type="GO" id="GO:0006351">
    <property type="term" value="P:DNA-templated transcription"/>
    <property type="evidence" value="ECO:0007669"/>
    <property type="project" value="InterPro"/>
</dbReference>
<keyword evidence="3" id="KW-0238">DNA-binding</keyword>
<dbReference type="SMART" id="SM00066">
    <property type="entry name" value="GAL4"/>
    <property type="match status" value="1"/>
</dbReference>
<evidence type="ECO:0000313" key="9">
    <source>
        <dbReference type="Proteomes" id="UP001152649"/>
    </source>
</evidence>
<dbReference type="Gene3D" id="4.10.240.10">
    <property type="entry name" value="Zn(2)-C6 fungal-type DNA-binding domain"/>
    <property type="match status" value="1"/>
</dbReference>
<evidence type="ECO:0000256" key="1">
    <source>
        <dbReference type="ARBA" id="ARBA00022723"/>
    </source>
</evidence>
<keyword evidence="2" id="KW-0805">Transcription regulation</keyword>
<dbReference type="PANTHER" id="PTHR47424">
    <property type="entry name" value="REGULATORY PROTEIN GAL4"/>
    <property type="match status" value="1"/>
</dbReference>
<name>A0A9W4NPQ0_9EURO</name>
<keyword evidence="4" id="KW-0804">Transcription</keyword>
<dbReference type="InterPro" id="IPR001138">
    <property type="entry name" value="Zn2Cys6_DnaBD"/>
</dbReference>
<evidence type="ECO:0000256" key="2">
    <source>
        <dbReference type="ARBA" id="ARBA00023015"/>
    </source>
</evidence>
<feature type="domain" description="Zn(2)-C6 fungal-type" evidence="7">
    <location>
        <begin position="12"/>
        <end position="41"/>
    </location>
</feature>
<dbReference type="Pfam" id="PF04082">
    <property type="entry name" value="Fungal_trans"/>
    <property type="match status" value="1"/>
</dbReference>
<evidence type="ECO:0000256" key="6">
    <source>
        <dbReference type="SAM" id="MobiDB-lite"/>
    </source>
</evidence>
<gene>
    <name evidence="8" type="ORF">PSALAMII_LOCUS7867</name>
</gene>
<dbReference type="GO" id="GO:0008270">
    <property type="term" value="F:zinc ion binding"/>
    <property type="evidence" value="ECO:0007669"/>
    <property type="project" value="InterPro"/>
</dbReference>
<dbReference type="CDD" id="cd12148">
    <property type="entry name" value="fungal_TF_MHR"/>
    <property type="match status" value="1"/>
</dbReference>
<dbReference type="Pfam" id="PF00172">
    <property type="entry name" value="Zn_clus"/>
    <property type="match status" value="1"/>
</dbReference>
<keyword evidence="1" id="KW-0479">Metal-binding</keyword>
<evidence type="ECO:0000259" key="7">
    <source>
        <dbReference type="PROSITE" id="PS50048"/>
    </source>
</evidence>
<proteinExistence type="predicted"/>
<dbReference type="GO" id="GO:0000981">
    <property type="term" value="F:DNA-binding transcription factor activity, RNA polymerase II-specific"/>
    <property type="evidence" value="ECO:0007669"/>
    <property type="project" value="InterPro"/>
</dbReference>
<feature type="region of interest" description="Disordered" evidence="6">
    <location>
        <begin position="48"/>
        <end position="84"/>
    </location>
</feature>
<dbReference type="InterPro" id="IPR007219">
    <property type="entry name" value="XnlR_reg_dom"/>
</dbReference>
<sequence length="690" mass="78160">MESRKRRRISRACEGCRSRKVRCNGEDPCETCWQSCISCVYRDYTRKRNKAPEPKDRTPTDCTPESSAMPNKEQQKPKAARYSPQEYRRQLEIRAGIGVSNSQTGSFQFYGPSSHFCFIQRIYHRMKRQSHTSLLGQTKKAVPDGLQEWGLERFMFAAGSDKLHPSKGTTESFLSKQTGYRFINAYFSIIHPHMPVLSQCAIEQLWERFWEAPDPEREIKWKGVVYMVIALGARTIARTNGSSAEALDNWADYFWARSNNLDTLFQEPSLKGIHLLLLKAMYALHGMRPNDAYLYLGHATRSVLALGLNRSQVANGSGETMHRLRITFWTVYFYERICAFFTGRPSGFLDSHIDVAQPEDMIFEKQPATQDGSGLLVNSEPEINCAFLRAMSQLGRLIESVSSGIFSLANLQSLYDQRRVDITINECEYCLTEISRSLPVYLQFLDQDRPLGNQWQEIQCTHLGLAFFLIRMMTHRPALVSSSFGHRSEHDEGNPDRQSFIQKSIDISIESAKEMIEIASVAIFQRAKGIKNDASVANYIVSACVTLLYSVTSSIVTPIYARGIFRSVGRGINCLDQMEHMGPTTGKALSMDIMKCAKDALMLSASNHDLERNLVANFPWLNDVYNTKDDQPVASIDRPIDFVLDHPGPVDDAMSRNADDFLSASISGVNYTSYWLNGDFSGLDFLDPIY</sequence>
<dbReference type="InterPro" id="IPR036864">
    <property type="entry name" value="Zn2-C6_fun-type_DNA-bd_sf"/>
</dbReference>
<dbReference type="InterPro" id="IPR051127">
    <property type="entry name" value="Fungal_SecMet_Regulators"/>
</dbReference>
<comment type="caution">
    <text evidence="8">The sequence shown here is derived from an EMBL/GenBank/DDBJ whole genome shotgun (WGS) entry which is preliminary data.</text>
</comment>
<evidence type="ECO:0000256" key="5">
    <source>
        <dbReference type="ARBA" id="ARBA00023242"/>
    </source>
</evidence>
<evidence type="ECO:0000256" key="4">
    <source>
        <dbReference type="ARBA" id="ARBA00023163"/>
    </source>
</evidence>
<dbReference type="GO" id="GO:0003677">
    <property type="term" value="F:DNA binding"/>
    <property type="evidence" value="ECO:0007669"/>
    <property type="project" value="UniProtKB-KW"/>
</dbReference>
<dbReference type="PROSITE" id="PS50048">
    <property type="entry name" value="ZN2_CY6_FUNGAL_2"/>
    <property type="match status" value="1"/>
</dbReference>
<evidence type="ECO:0000313" key="8">
    <source>
        <dbReference type="EMBL" id="CAG8401778.1"/>
    </source>
</evidence>
<keyword evidence="5" id="KW-0539">Nucleus</keyword>
<dbReference type="AlphaFoldDB" id="A0A9W4NPQ0"/>
<dbReference type="CDD" id="cd00067">
    <property type="entry name" value="GAL4"/>
    <property type="match status" value="1"/>
</dbReference>
<keyword evidence="9" id="KW-1185">Reference proteome</keyword>
<feature type="compositionally biased region" description="Polar residues" evidence="6">
    <location>
        <begin position="60"/>
        <end position="69"/>
    </location>
</feature>
<dbReference type="EMBL" id="CAJVPG010000388">
    <property type="protein sequence ID" value="CAG8401778.1"/>
    <property type="molecule type" value="Genomic_DNA"/>
</dbReference>
<dbReference type="PROSITE" id="PS00463">
    <property type="entry name" value="ZN2_CY6_FUNGAL_1"/>
    <property type="match status" value="1"/>
</dbReference>
<dbReference type="OrthoDB" id="21225at2759"/>
<reference evidence="8" key="1">
    <citation type="submission" date="2021-07" db="EMBL/GenBank/DDBJ databases">
        <authorList>
            <person name="Branca A.L. A."/>
        </authorList>
    </citation>
    <scope>NUCLEOTIDE SEQUENCE</scope>
</reference>
<evidence type="ECO:0000256" key="3">
    <source>
        <dbReference type="ARBA" id="ARBA00023125"/>
    </source>
</evidence>
<dbReference type="SUPFAM" id="SSF57701">
    <property type="entry name" value="Zn2/Cys6 DNA-binding domain"/>
    <property type="match status" value="1"/>
</dbReference>
<accession>A0A9W4NPQ0</accession>
<feature type="compositionally biased region" description="Basic and acidic residues" evidence="6">
    <location>
        <begin position="48"/>
        <end position="59"/>
    </location>
</feature>